<sequence>MTGTASSTANTFASLPEIEFWFDFGSNYSYLSVMRIDAQAEAHGVRILWRPFLLGPVFRDLGFDNSPFVLQEKKGAYVWRDMERQCRKYGLALTRPTVFPRAALLAMRVALLGADQPWMAPYCRKIMQLNFADDRDIGSAEVVKEALDELGLSAQQIIADAQNEANKLRLREQTSMAAGKGIFGAPTFFVGGEMFWGNDRLDDALEYCALAAPRG</sequence>
<dbReference type="InterPro" id="IPR044087">
    <property type="entry name" value="NahD-like"/>
</dbReference>
<dbReference type="GO" id="GO:0004602">
    <property type="term" value="F:glutathione peroxidase activity"/>
    <property type="evidence" value="ECO:0007669"/>
    <property type="project" value="TreeGrafter"/>
</dbReference>
<comment type="caution">
    <text evidence="4">The sequence shown here is derived from an EMBL/GenBank/DDBJ whole genome shotgun (WGS) entry which is preliminary data.</text>
</comment>
<dbReference type="RefSeq" id="WP_149676820.1">
    <property type="nucleotide sequence ID" value="NZ_VTUZ01000093.1"/>
</dbReference>
<dbReference type="EC" id="5.99.1.4" evidence="1"/>
<dbReference type="Proteomes" id="UP000325273">
    <property type="component" value="Unassembled WGS sequence"/>
</dbReference>
<keyword evidence="1 4" id="KW-0413">Isomerase</keyword>
<name>A0A5B0G1M4_9BURK</name>
<dbReference type="PIRSF" id="PIRSF006386">
    <property type="entry name" value="HCCAis_GSTk"/>
    <property type="match status" value="1"/>
</dbReference>
<evidence type="ECO:0000256" key="1">
    <source>
        <dbReference type="PIRNR" id="PIRNR006386"/>
    </source>
</evidence>
<dbReference type="GO" id="GO:0006749">
    <property type="term" value="P:glutathione metabolic process"/>
    <property type="evidence" value="ECO:0007669"/>
    <property type="project" value="TreeGrafter"/>
</dbReference>
<evidence type="ECO:0000313" key="4">
    <source>
        <dbReference type="EMBL" id="KAA0997353.1"/>
    </source>
</evidence>
<keyword evidence="5" id="KW-1185">Reference proteome</keyword>
<accession>A0A5B0G1M4</accession>
<dbReference type="Gene3D" id="3.40.30.10">
    <property type="entry name" value="Glutaredoxin"/>
    <property type="match status" value="1"/>
</dbReference>
<dbReference type="CDD" id="cd03022">
    <property type="entry name" value="DsbA_HCCA_Iso"/>
    <property type="match status" value="1"/>
</dbReference>
<evidence type="ECO:0000256" key="2">
    <source>
        <dbReference type="PIRSR" id="PIRSR006386-1"/>
    </source>
</evidence>
<dbReference type="PANTHER" id="PTHR42943">
    <property type="entry name" value="GLUTATHIONE S-TRANSFERASE KAPPA"/>
    <property type="match status" value="1"/>
</dbReference>
<dbReference type="EMBL" id="VTUZ01000093">
    <property type="protein sequence ID" value="KAA0997353.1"/>
    <property type="molecule type" value="Genomic_DNA"/>
</dbReference>
<protein>
    <recommendedName>
        <fullName evidence="1">2-hydroxychromene-2-carboxylate isomerase</fullName>
        <ecNumber evidence="1">5.99.1.4</ecNumber>
    </recommendedName>
</protein>
<evidence type="ECO:0000259" key="3">
    <source>
        <dbReference type="Pfam" id="PF01323"/>
    </source>
</evidence>
<dbReference type="PANTHER" id="PTHR42943:SF2">
    <property type="entry name" value="GLUTATHIONE S-TRANSFERASE KAPPA 1"/>
    <property type="match status" value="1"/>
</dbReference>
<dbReference type="SUPFAM" id="SSF52833">
    <property type="entry name" value="Thioredoxin-like"/>
    <property type="match status" value="1"/>
</dbReference>
<dbReference type="InterPro" id="IPR001853">
    <property type="entry name" value="DSBA-like_thioredoxin_dom"/>
</dbReference>
<reference evidence="4 5" key="1">
    <citation type="submission" date="2019-08" db="EMBL/GenBank/DDBJ databases">
        <title>Paraburkholderia sp. DCY113.</title>
        <authorList>
            <person name="Kang J."/>
        </authorList>
    </citation>
    <scope>NUCLEOTIDE SEQUENCE [LARGE SCALE GENOMIC DNA]</scope>
    <source>
        <strain evidence="4 5">DCY113</strain>
    </source>
</reference>
<organism evidence="4 5">
    <name type="scientific">Paraburkholderia panacisoli</name>
    <dbReference type="NCBI Taxonomy" id="2603818"/>
    <lineage>
        <taxon>Bacteria</taxon>
        <taxon>Pseudomonadati</taxon>
        <taxon>Pseudomonadota</taxon>
        <taxon>Betaproteobacteria</taxon>
        <taxon>Burkholderiales</taxon>
        <taxon>Burkholderiaceae</taxon>
        <taxon>Paraburkholderia</taxon>
    </lineage>
</organism>
<dbReference type="InterPro" id="IPR051924">
    <property type="entry name" value="GST_Kappa/NadH"/>
</dbReference>
<dbReference type="GO" id="GO:1901170">
    <property type="term" value="P:naphthalene catabolic process"/>
    <property type="evidence" value="ECO:0007669"/>
    <property type="project" value="InterPro"/>
</dbReference>
<feature type="domain" description="DSBA-like thioredoxin" evidence="3">
    <location>
        <begin position="18"/>
        <end position="205"/>
    </location>
</feature>
<dbReference type="GO" id="GO:0018845">
    <property type="term" value="F:2-hydroxychromene-2-carboxylate isomerase activity"/>
    <property type="evidence" value="ECO:0007669"/>
    <property type="project" value="UniProtKB-UniRule"/>
</dbReference>
<dbReference type="AlphaFoldDB" id="A0A5B0G1M4"/>
<dbReference type="Pfam" id="PF01323">
    <property type="entry name" value="DSBA"/>
    <property type="match status" value="1"/>
</dbReference>
<proteinExistence type="inferred from homology"/>
<dbReference type="GO" id="GO:0004364">
    <property type="term" value="F:glutathione transferase activity"/>
    <property type="evidence" value="ECO:0007669"/>
    <property type="project" value="TreeGrafter"/>
</dbReference>
<gene>
    <name evidence="4" type="ORF">FVF58_49870</name>
</gene>
<dbReference type="InterPro" id="IPR014440">
    <property type="entry name" value="HCCAis_GSTk"/>
</dbReference>
<comment type="similarity">
    <text evidence="1">Belongs to the GST superfamily. NadH family.</text>
</comment>
<feature type="active site" description="Nucleophile" evidence="2">
    <location>
        <position position="26"/>
    </location>
</feature>
<evidence type="ECO:0000313" key="5">
    <source>
        <dbReference type="Proteomes" id="UP000325273"/>
    </source>
</evidence>
<dbReference type="InterPro" id="IPR036249">
    <property type="entry name" value="Thioredoxin-like_sf"/>
</dbReference>
<comment type="catalytic activity">
    <reaction evidence="1">
        <text>2-hydroxychromene-2-carboxylate = (3E)-4-(2-hydroxyphenyl)-2-oxobut-3-enoate</text>
        <dbReference type="Rhea" id="RHEA:27401"/>
        <dbReference type="ChEBI" id="CHEBI:59350"/>
        <dbReference type="ChEBI" id="CHEBI:59353"/>
        <dbReference type="EC" id="5.99.1.4"/>
    </reaction>
</comment>